<evidence type="ECO:0000313" key="2">
    <source>
        <dbReference type="EMBL" id="KAK0376593.1"/>
    </source>
</evidence>
<feature type="compositionally biased region" description="Basic and acidic residues" evidence="1">
    <location>
        <begin position="1"/>
        <end position="14"/>
    </location>
</feature>
<evidence type="ECO:0000313" key="3">
    <source>
        <dbReference type="Proteomes" id="UP001169217"/>
    </source>
</evidence>
<feature type="region of interest" description="Disordered" evidence="1">
    <location>
        <begin position="1"/>
        <end position="27"/>
    </location>
</feature>
<accession>A0ABQ9PYH2</accession>
<proteinExistence type="predicted"/>
<sequence>MGGFGRKGDRERTGRQGMAGRASVPWW</sequence>
<dbReference type="Proteomes" id="UP001169217">
    <property type="component" value="Unassembled WGS sequence"/>
</dbReference>
<evidence type="ECO:0000256" key="1">
    <source>
        <dbReference type="SAM" id="MobiDB-lite"/>
    </source>
</evidence>
<dbReference type="EMBL" id="JARUPT010000159">
    <property type="protein sequence ID" value="KAK0376593.1"/>
    <property type="molecule type" value="Genomic_DNA"/>
</dbReference>
<gene>
    <name evidence="2" type="ORF">CLIM01_06072</name>
</gene>
<reference evidence="2" key="1">
    <citation type="submission" date="2023-04" db="EMBL/GenBank/DDBJ databases">
        <title>Colletotrichum limetticola genome sequence.</title>
        <authorList>
            <person name="Baroncelli R."/>
        </authorList>
    </citation>
    <scope>NUCLEOTIDE SEQUENCE</scope>
    <source>
        <strain evidence="2">KLA-Anderson</strain>
    </source>
</reference>
<comment type="caution">
    <text evidence="2">The sequence shown here is derived from an EMBL/GenBank/DDBJ whole genome shotgun (WGS) entry which is preliminary data.</text>
</comment>
<protein>
    <submittedName>
        <fullName evidence="2">Uncharacterized protein</fullName>
    </submittedName>
</protein>
<keyword evidence="3" id="KW-1185">Reference proteome</keyword>
<organism evidence="2 3">
    <name type="scientific">Colletotrichum limetticola</name>
    <dbReference type="NCBI Taxonomy" id="1209924"/>
    <lineage>
        <taxon>Eukaryota</taxon>
        <taxon>Fungi</taxon>
        <taxon>Dikarya</taxon>
        <taxon>Ascomycota</taxon>
        <taxon>Pezizomycotina</taxon>
        <taxon>Sordariomycetes</taxon>
        <taxon>Hypocreomycetidae</taxon>
        <taxon>Glomerellales</taxon>
        <taxon>Glomerellaceae</taxon>
        <taxon>Colletotrichum</taxon>
        <taxon>Colletotrichum acutatum species complex</taxon>
    </lineage>
</organism>
<name>A0ABQ9PYH2_9PEZI</name>